<organism evidence="3 4">
    <name type="scientific">Thermosphaera chiliense</name>
    <dbReference type="NCBI Taxonomy" id="3402707"/>
    <lineage>
        <taxon>Archaea</taxon>
        <taxon>Thermoproteota</taxon>
        <taxon>Thermoprotei</taxon>
        <taxon>Desulfurococcales</taxon>
        <taxon>Desulfurococcaceae</taxon>
        <taxon>Thermosphaera</taxon>
    </lineage>
</organism>
<dbReference type="HAMAP" id="MF_00645">
    <property type="entry name" value="AMMECR1"/>
    <property type="match status" value="1"/>
</dbReference>
<dbReference type="SUPFAM" id="SSF143447">
    <property type="entry name" value="AMMECR1-like"/>
    <property type="match status" value="1"/>
</dbReference>
<dbReference type="KEGG" id="tcs:IMZ38_06500"/>
<evidence type="ECO:0000259" key="2">
    <source>
        <dbReference type="PROSITE" id="PS51112"/>
    </source>
</evidence>
<dbReference type="InterPro" id="IPR023473">
    <property type="entry name" value="AMMECR1"/>
</dbReference>
<dbReference type="PANTHER" id="PTHR13016">
    <property type="entry name" value="AMMECR1 HOMOLOG"/>
    <property type="match status" value="1"/>
</dbReference>
<dbReference type="InterPro" id="IPR027485">
    <property type="entry name" value="AMMECR1_N"/>
</dbReference>
<dbReference type="RefSeq" id="WP_193436061.1">
    <property type="nucleotide sequence ID" value="NZ_CP063144.1"/>
</dbReference>
<name>A0A7M1UPU4_9CREN</name>
<dbReference type="NCBIfam" id="TIGR00296">
    <property type="entry name" value="TIGR00296 family protein"/>
    <property type="match status" value="1"/>
</dbReference>
<dbReference type="Proteomes" id="UP000593766">
    <property type="component" value="Chromosome"/>
</dbReference>
<evidence type="ECO:0000313" key="3">
    <source>
        <dbReference type="EMBL" id="QOR94260.1"/>
    </source>
</evidence>
<dbReference type="EMBL" id="CP063144">
    <property type="protein sequence ID" value="QOR94260.1"/>
    <property type="molecule type" value="Genomic_DNA"/>
</dbReference>
<dbReference type="InterPro" id="IPR036071">
    <property type="entry name" value="AMMECR1_dom_sf"/>
</dbReference>
<sequence length="221" mass="25174">MFPVHPSEISLDEGVFLVRLARKAIEKIVIEGETLKPPEDVPEKFKRPGMTFTTIETYLGEKATSLRGCIGFLSPVYSLLESTIYSAIEAATGDPRFPPVSAWELDKILVEVTVLSTPTPIIVSDRKLLPRLITIGKHGFVVEKGFYKGTLLPVVPVEYCWEREEFLSETCLKAGLRPDCWLDPSTRIYYYEGRVFKEKTPKGDIYERDLSQEYVNECFKR</sequence>
<proteinExistence type="inferred from homology"/>
<protein>
    <recommendedName>
        <fullName evidence="1">Protein IMZ38_06500</fullName>
    </recommendedName>
</protein>
<dbReference type="NCBIfam" id="TIGR04335">
    <property type="entry name" value="AmmeMemoSam_A"/>
    <property type="match status" value="1"/>
</dbReference>
<dbReference type="Gene3D" id="3.30.700.20">
    <property type="entry name" value="Hypothetical protein ph0010, domain 1"/>
    <property type="match status" value="1"/>
</dbReference>
<keyword evidence="4" id="KW-1185">Reference proteome</keyword>
<dbReference type="PANTHER" id="PTHR13016:SF0">
    <property type="entry name" value="AMME SYNDROME CANDIDATE GENE 1 PROTEIN"/>
    <property type="match status" value="1"/>
</dbReference>
<dbReference type="PROSITE" id="PS51112">
    <property type="entry name" value="AMMECR1"/>
    <property type="match status" value="1"/>
</dbReference>
<dbReference type="InterPro" id="IPR023472">
    <property type="entry name" value="Uncharacterised_MJ0810"/>
</dbReference>
<dbReference type="InterPro" id="IPR002733">
    <property type="entry name" value="AMMECR1_domain"/>
</dbReference>
<dbReference type="GeneID" id="59455052"/>
<gene>
    <name evidence="3" type="ORF">IMZ38_06500</name>
</gene>
<feature type="domain" description="AMMECR1" evidence="2">
    <location>
        <begin position="12"/>
        <end position="207"/>
    </location>
</feature>
<dbReference type="InterPro" id="IPR027623">
    <property type="entry name" value="AmmeMemoSam_A"/>
</dbReference>
<evidence type="ECO:0000256" key="1">
    <source>
        <dbReference type="HAMAP-Rule" id="MF_00645"/>
    </source>
</evidence>
<accession>A0A7M1UPU4</accession>
<dbReference type="AlphaFoldDB" id="A0A7M1UPU4"/>
<evidence type="ECO:0000313" key="4">
    <source>
        <dbReference type="Proteomes" id="UP000593766"/>
    </source>
</evidence>
<reference evidence="3 4" key="1">
    <citation type="submission" date="2020-10" db="EMBL/GenBank/DDBJ databases">
        <title>Complete genome sequence of Thermosphaera aggregans strain 3507.</title>
        <authorList>
            <person name="Zayulina K.S."/>
            <person name="Elcheninov A.G."/>
            <person name="Toshchakov S.V."/>
            <person name="Kublanov I.V."/>
            <person name="Kochetkova T.V."/>
        </authorList>
    </citation>
    <scope>NUCLEOTIDE SEQUENCE [LARGE SCALE GENOMIC DNA]</scope>
    <source>
        <strain evidence="3 4">3507</strain>
    </source>
</reference>
<dbReference type="OrthoDB" id="25187at2157"/>
<dbReference type="Pfam" id="PF01871">
    <property type="entry name" value="AMMECR1"/>
    <property type="match status" value="1"/>
</dbReference>
<dbReference type="Gene3D" id="3.30.1490.150">
    <property type="entry name" value="Hypothetical protein ph0010, domain 2"/>
    <property type="match status" value="1"/>
</dbReference>